<sequence length="202" mass="20086">MALSRVRSTALTVSLDANVPNGGSPAQAVGRSVEAYCNALDRAEGENARVVLEWDRDAAARHAAAAAAAADRLAEATDGYGATDWRDAFLLGAGGGAAAATESLVDRATSAFVGGGGGGASSFDDDRWTKVVRLRAMNGCDGGSAAYLTLRVTPPVEGAGGGGDVVVARGPRPDGPPRGPKPDGPPRGPKPDDGPPPGALSG</sequence>
<feature type="compositionally biased region" description="Pro residues" evidence="1">
    <location>
        <begin position="173"/>
        <end position="202"/>
    </location>
</feature>
<dbReference type="KEGG" id="mpp:MICPUCDRAFT_53306"/>
<evidence type="ECO:0000313" key="3">
    <source>
        <dbReference type="Proteomes" id="UP000001876"/>
    </source>
</evidence>
<dbReference type="RefSeq" id="XP_003063347.1">
    <property type="nucleotide sequence ID" value="XM_003063301.1"/>
</dbReference>
<accession>C1N5E6</accession>
<organism evidence="3">
    <name type="scientific">Micromonas pusilla (strain CCMP1545)</name>
    <name type="common">Picoplanktonic green alga</name>
    <dbReference type="NCBI Taxonomy" id="564608"/>
    <lineage>
        <taxon>Eukaryota</taxon>
        <taxon>Viridiplantae</taxon>
        <taxon>Chlorophyta</taxon>
        <taxon>Mamiellophyceae</taxon>
        <taxon>Mamiellales</taxon>
        <taxon>Mamiellaceae</taxon>
        <taxon>Micromonas</taxon>
    </lineage>
</organism>
<protein>
    <submittedName>
        <fullName evidence="2">Predicted protein</fullName>
    </submittedName>
</protein>
<evidence type="ECO:0000256" key="1">
    <source>
        <dbReference type="SAM" id="MobiDB-lite"/>
    </source>
</evidence>
<dbReference type="AlphaFoldDB" id="C1N5E6"/>
<dbReference type="EMBL" id="GG663748">
    <property type="protein sequence ID" value="EEH52483.1"/>
    <property type="molecule type" value="Genomic_DNA"/>
</dbReference>
<gene>
    <name evidence="2" type="ORF">MICPUCDRAFT_53306</name>
</gene>
<reference evidence="2 3" key="1">
    <citation type="journal article" date="2009" name="Science">
        <title>Green evolution and dynamic adaptations revealed by genomes of the marine picoeukaryotes Micromonas.</title>
        <authorList>
            <person name="Worden A.Z."/>
            <person name="Lee J.H."/>
            <person name="Mock T."/>
            <person name="Rouze P."/>
            <person name="Simmons M.P."/>
            <person name="Aerts A.L."/>
            <person name="Allen A.E."/>
            <person name="Cuvelier M.L."/>
            <person name="Derelle E."/>
            <person name="Everett M.V."/>
            <person name="Foulon E."/>
            <person name="Grimwood J."/>
            <person name="Gundlach H."/>
            <person name="Henrissat B."/>
            <person name="Napoli C."/>
            <person name="McDonald S.M."/>
            <person name="Parker M.S."/>
            <person name="Rombauts S."/>
            <person name="Salamov A."/>
            <person name="Von Dassow P."/>
            <person name="Badger J.H."/>
            <person name="Coutinho P.M."/>
            <person name="Demir E."/>
            <person name="Dubchak I."/>
            <person name="Gentemann C."/>
            <person name="Eikrem W."/>
            <person name="Gready J.E."/>
            <person name="John U."/>
            <person name="Lanier W."/>
            <person name="Lindquist E.A."/>
            <person name="Lucas S."/>
            <person name="Mayer K.F."/>
            <person name="Moreau H."/>
            <person name="Not F."/>
            <person name="Otillar R."/>
            <person name="Panaud O."/>
            <person name="Pangilinan J."/>
            <person name="Paulsen I."/>
            <person name="Piegu B."/>
            <person name="Poliakov A."/>
            <person name="Robbens S."/>
            <person name="Schmutz J."/>
            <person name="Toulza E."/>
            <person name="Wyss T."/>
            <person name="Zelensky A."/>
            <person name="Zhou K."/>
            <person name="Armbrust E.V."/>
            <person name="Bhattacharya D."/>
            <person name="Goodenough U.W."/>
            <person name="Van de Peer Y."/>
            <person name="Grigoriev I.V."/>
        </authorList>
    </citation>
    <scope>NUCLEOTIDE SEQUENCE [LARGE SCALE GENOMIC DNA]</scope>
    <source>
        <strain evidence="2 3">CCMP1545</strain>
    </source>
</reference>
<proteinExistence type="predicted"/>
<name>C1N5E6_MICPC</name>
<dbReference type="Proteomes" id="UP000001876">
    <property type="component" value="Unassembled WGS sequence"/>
</dbReference>
<keyword evidence="3" id="KW-1185">Reference proteome</keyword>
<dbReference type="GeneID" id="9688787"/>
<feature type="region of interest" description="Disordered" evidence="1">
    <location>
        <begin position="156"/>
        <end position="202"/>
    </location>
</feature>
<evidence type="ECO:0000313" key="2">
    <source>
        <dbReference type="EMBL" id="EEH52483.1"/>
    </source>
</evidence>